<keyword evidence="4" id="KW-0378">Hydrolase</keyword>
<evidence type="ECO:0000256" key="2">
    <source>
        <dbReference type="ARBA" id="ARBA00007889"/>
    </source>
</evidence>
<dbReference type="InterPro" id="IPR036895">
    <property type="entry name" value="Uracil-DNA_glycosylase-like_sf"/>
</dbReference>
<feature type="compositionally biased region" description="Basic and acidic residues" evidence="8">
    <location>
        <begin position="68"/>
        <end position="84"/>
    </location>
</feature>
<comment type="caution">
    <text evidence="10">The sequence shown here is derived from an EMBL/GenBank/DDBJ whole genome shotgun (WGS) entry which is preliminary data.</text>
</comment>
<dbReference type="Pfam" id="PF03167">
    <property type="entry name" value="UDG"/>
    <property type="match status" value="1"/>
</dbReference>
<proteinExistence type="inferred from homology"/>
<dbReference type="SUPFAM" id="SSF52141">
    <property type="entry name" value="Uracil-DNA glycosylase-like"/>
    <property type="match status" value="1"/>
</dbReference>
<reference evidence="10" key="1">
    <citation type="submission" date="2021-01" db="EMBL/GenBank/DDBJ databases">
        <title>Adiantum capillus-veneris genome.</title>
        <authorList>
            <person name="Fang Y."/>
            <person name="Liao Q."/>
        </authorList>
    </citation>
    <scope>NUCLEOTIDE SEQUENCE</scope>
    <source>
        <strain evidence="10">H3</strain>
        <tissue evidence="10">Leaf</tissue>
    </source>
</reference>
<dbReference type="PANTHER" id="PTHR13235:SF2">
    <property type="entry name" value="SINGLE-STRAND SELECTIVE MONOFUNCTIONAL URACIL DNA GLYCOSYLASE"/>
    <property type="match status" value="1"/>
</dbReference>
<evidence type="ECO:0000256" key="1">
    <source>
        <dbReference type="ARBA" id="ARBA00004123"/>
    </source>
</evidence>
<dbReference type="EMBL" id="JABFUD020000022">
    <property type="protein sequence ID" value="KAI5062037.1"/>
    <property type="molecule type" value="Genomic_DNA"/>
</dbReference>
<gene>
    <name evidence="10" type="ORF">GOP47_0022576</name>
</gene>
<comment type="similarity">
    <text evidence="2">Belongs to the uracil-DNA glycosylase (UDG) superfamily. SMUG1 family.</text>
</comment>
<evidence type="ECO:0000256" key="8">
    <source>
        <dbReference type="SAM" id="MobiDB-lite"/>
    </source>
</evidence>
<evidence type="ECO:0000256" key="7">
    <source>
        <dbReference type="ARBA" id="ARBA00023242"/>
    </source>
</evidence>
<feature type="region of interest" description="Disordered" evidence="8">
    <location>
        <begin position="64"/>
        <end position="108"/>
    </location>
</feature>
<keyword evidence="7" id="KW-0539">Nucleus</keyword>
<dbReference type="GO" id="GO:0006284">
    <property type="term" value="P:base-excision repair"/>
    <property type="evidence" value="ECO:0007669"/>
    <property type="project" value="InterPro"/>
</dbReference>
<dbReference type="PANTHER" id="PTHR13235">
    <property type="entry name" value="SINGLE-STRAND SELECTIVE MONOFUNCTIONAL URACIL DNA GLYCOSYLASE"/>
    <property type="match status" value="1"/>
</dbReference>
<sequence length="381" mass="41928">MAGCNAEIVDAGVKKKRRRSHASELCSRKYPHGYPQLPQDEAEFAPSSPLPKLDSFAFTLTRYIPTPTEERPEHPEIEQEDRGGFEGSATKKPPKFPSECDEPRGGKLSDVHESLVPSLKPRNAIVFCGEDAVPDFGEIIPGACDALVEIALKLVAELDGLSFKAPVSCVYNPLVYAQDLHLQYIRKHGGRRVETLLVGMNPGPFGMAQTGVPFGDSKFVRTFHGLSGEVNHPKVVHPKRPVLGLDCTRSEVSGQRLWGWAQDRFGSATAFFKRFWVYNYCPLVFMEASGKNRTPDKLNPAERAKIELACNEALIKTISILRPAFVVGVGKYAAVKIQDCNIAGVKVGDIMHPSPANPQANKDWGKKVEEQLLKLGLELGK</sequence>
<evidence type="ECO:0000313" key="11">
    <source>
        <dbReference type="Proteomes" id="UP000886520"/>
    </source>
</evidence>
<dbReference type="OrthoDB" id="408702at2759"/>
<evidence type="ECO:0000256" key="5">
    <source>
        <dbReference type="ARBA" id="ARBA00023125"/>
    </source>
</evidence>
<organism evidence="10 11">
    <name type="scientific">Adiantum capillus-veneris</name>
    <name type="common">Maidenhair fern</name>
    <dbReference type="NCBI Taxonomy" id="13818"/>
    <lineage>
        <taxon>Eukaryota</taxon>
        <taxon>Viridiplantae</taxon>
        <taxon>Streptophyta</taxon>
        <taxon>Embryophyta</taxon>
        <taxon>Tracheophyta</taxon>
        <taxon>Polypodiopsida</taxon>
        <taxon>Polypodiidae</taxon>
        <taxon>Polypodiales</taxon>
        <taxon>Pteridineae</taxon>
        <taxon>Pteridaceae</taxon>
        <taxon>Vittarioideae</taxon>
        <taxon>Adiantum</taxon>
    </lineage>
</organism>
<evidence type="ECO:0000256" key="3">
    <source>
        <dbReference type="ARBA" id="ARBA00022763"/>
    </source>
</evidence>
<evidence type="ECO:0000256" key="4">
    <source>
        <dbReference type="ARBA" id="ARBA00022801"/>
    </source>
</evidence>
<dbReference type="FunFam" id="3.40.470.10:FF:000005">
    <property type="entry name" value="Single-strand selective monofunctional uracil DNA glycosylase"/>
    <property type="match status" value="1"/>
</dbReference>
<feature type="domain" description="Uracil-DNA glycosylase-like" evidence="9">
    <location>
        <begin position="191"/>
        <end position="362"/>
    </location>
</feature>
<dbReference type="CDD" id="cd19374">
    <property type="entry name" value="UDG-F3_SMUG1-like"/>
    <property type="match status" value="1"/>
</dbReference>
<feature type="region of interest" description="Disordered" evidence="8">
    <location>
        <begin position="1"/>
        <end position="50"/>
    </location>
</feature>
<keyword evidence="5" id="KW-0238">DNA-binding</keyword>
<evidence type="ECO:0000313" key="10">
    <source>
        <dbReference type="EMBL" id="KAI5062037.1"/>
    </source>
</evidence>
<dbReference type="InterPro" id="IPR005122">
    <property type="entry name" value="Uracil-DNA_glycosylase-like"/>
</dbReference>
<dbReference type="InterPro" id="IPR039134">
    <property type="entry name" value="SMUG1"/>
</dbReference>
<dbReference type="GO" id="GO:0003677">
    <property type="term" value="F:DNA binding"/>
    <property type="evidence" value="ECO:0007669"/>
    <property type="project" value="UniProtKB-KW"/>
</dbReference>
<dbReference type="Gene3D" id="3.40.470.10">
    <property type="entry name" value="Uracil-DNA glycosylase-like domain"/>
    <property type="match status" value="1"/>
</dbReference>
<dbReference type="GO" id="GO:0000703">
    <property type="term" value="F:oxidized pyrimidine nucleobase lesion DNA N-glycosylase activity"/>
    <property type="evidence" value="ECO:0007669"/>
    <property type="project" value="TreeGrafter"/>
</dbReference>
<dbReference type="GO" id="GO:0005634">
    <property type="term" value="C:nucleus"/>
    <property type="evidence" value="ECO:0007669"/>
    <property type="project" value="UniProtKB-SubCell"/>
</dbReference>
<keyword evidence="6" id="KW-0234">DNA repair</keyword>
<name>A0A9D4U6Q7_ADICA</name>
<protein>
    <recommendedName>
        <fullName evidence="9">Uracil-DNA glycosylase-like domain-containing protein</fullName>
    </recommendedName>
</protein>
<accession>A0A9D4U6Q7</accession>
<comment type="subcellular location">
    <subcellularLocation>
        <location evidence="1">Nucleus</location>
    </subcellularLocation>
</comment>
<dbReference type="GO" id="GO:0017065">
    <property type="term" value="F:single-strand selective uracil DNA N-glycosylase activity"/>
    <property type="evidence" value="ECO:0007669"/>
    <property type="project" value="InterPro"/>
</dbReference>
<dbReference type="AlphaFoldDB" id="A0A9D4U6Q7"/>
<keyword evidence="3" id="KW-0227">DNA damage</keyword>
<evidence type="ECO:0000259" key="9">
    <source>
        <dbReference type="Pfam" id="PF03167"/>
    </source>
</evidence>
<keyword evidence="11" id="KW-1185">Reference proteome</keyword>
<dbReference type="Proteomes" id="UP000886520">
    <property type="component" value="Chromosome 22"/>
</dbReference>
<evidence type="ECO:0000256" key="6">
    <source>
        <dbReference type="ARBA" id="ARBA00023204"/>
    </source>
</evidence>